<gene>
    <name evidence="11" type="primary">recG</name>
    <name evidence="11" type="ORF">Mal15_39310</name>
</gene>
<keyword evidence="6" id="KW-0238">DNA-binding</keyword>
<dbReference type="PROSITE" id="PS51194">
    <property type="entry name" value="HELICASE_CTER"/>
    <property type="match status" value="1"/>
</dbReference>
<name>A0A5B9MJN1_9BACT</name>
<dbReference type="RefSeq" id="WP_147869199.1">
    <property type="nucleotide sequence ID" value="NZ_CP036264.1"/>
</dbReference>
<dbReference type="Proteomes" id="UP000321353">
    <property type="component" value="Chromosome"/>
</dbReference>
<dbReference type="SMART" id="SM00487">
    <property type="entry name" value="DEXDc"/>
    <property type="match status" value="1"/>
</dbReference>
<dbReference type="GO" id="GO:0006281">
    <property type="term" value="P:DNA repair"/>
    <property type="evidence" value="ECO:0007669"/>
    <property type="project" value="UniProtKB-KW"/>
</dbReference>
<dbReference type="InterPro" id="IPR014001">
    <property type="entry name" value="Helicase_ATP-bd"/>
</dbReference>
<evidence type="ECO:0000313" key="11">
    <source>
        <dbReference type="EMBL" id="QEF99864.1"/>
    </source>
</evidence>
<evidence type="ECO:0000256" key="1">
    <source>
        <dbReference type="ARBA" id="ARBA00022741"/>
    </source>
</evidence>
<evidence type="ECO:0000256" key="2">
    <source>
        <dbReference type="ARBA" id="ARBA00022763"/>
    </source>
</evidence>
<keyword evidence="12" id="KW-1185">Reference proteome</keyword>
<keyword evidence="5" id="KW-0067">ATP-binding</keyword>
<dbReference type="CDD" id="cd17992">
    <property type="entry name" value="DEXHc_RecG"/>
    <property type="match status" value="1"/>
</dbReference>
<dbReference type="InterPro" id="IPR012340">
    <property type="entry name" value="NA-bd_OB-fold"/>
</dbReference>
<dbReference type="Pfam" id="PF19833">
    <property type="entry name" value="RecG_dom3_C"/>
    <property type="match status" value="1"/>
</dbReference>
<dbReference type="Gene3D" id="2.40.50.140">
    <property type="entry name" value="Nucleic acid-binding proteins"/>
    <property type="match status" value="1"/>
</dbReference>
<dbReference type="Gene3D" id="3.40.50.300">
    <property type="entry name" value="P-loop containing nucleotide triphosphate hydrolases"/>
    <property type="match status" value="2"/>
</dbReference>
<dbReference type="InterPro" id="IPR011545">
    <property type="entry name" value="DEAD/DEAH_box_helicase_dom"/>
</dbReference>
<evidence type="ECO:0000259" key="10">
    <source>
        <dbReference type="PROSITE" id="PS51194"/>
    </source>
</evidence>
<evidence type="ECO:0000256" key="5">
    <source>
        <dbReference type="ARBA" id="ARBA00022840"/>
    </source>
</evidence>
<dbReference type="CDD" id="cd04488">
    <property type="entry name" value="RecG_wedge_OBF"/>
    <property type="match status" value="1"/>
</dbReference>
<keyword evidence="3 11" id="KW-0378">Hydrolase</keyword>
<dbReference type="NCBIfam" id="NF008168">
    <property type="entry name" value="PRK10917.2-2"/>
    <property type="match status" value="1"/>
</dbReference>
<dbReference type="Pfam" id="PF00271">
    <property type="entry name" value="Helicase_C"/>
    <property type="match status" value="1"/>
</dbReference>
<dbReference type="GO" id="GO:0003677">
    <property type="term" value="F:DNA binding"/>
    <property type="evidence" value="ECO:0007669"/>
    <property type="project" value="UniProtKB-KW"/>
</dbReference>
<dbReference type="NCBIfam" id="NF008165">
    <property type="entry name" value="PRK10917.1-3"/>
    <property type="match status" value="1"/>
</dbReference>
<dbReference type="PANTHER" id="PTHR47964">
    <property type="entry name" value="ATP-DEPENDENT DNA HELICASE HOMOLOG RECG, CHLOROPLASTIC"/>
    <property type="match status" value="1"/>
</dbReference>
<evidence type="ECO:0000256" key="8">
    <source>
        <dbReference type="ARBA" id="ARBA00049819"/>
    </source>
</evidence>
<dbReference type="SMART" id="SM00490">
    <property type="entry name" value="HELICc"/>
    <property type="match status" value="2"/>
</dbReference>
<proteinExistence type="predicted"/>
<evidence type="ECO:0000313" key="12">
    <source>
        <dbReference type="Proteomes" id="UP000321353"/>
    </source>
</evidence>
<dbReference type="InterPro" id="IPR027417">
    <property type="entry name" value="P-loop_NTPase"/>
</dbReference>
<evidence type="ECO:0000256" key="7">
    <source>
        <dbReference type="ARBA" id="ARBA00023204"/>
    </source>
</evidence>
<evidence type="ECO:0000256" key="6">
    <source>
        <dbReference type="ARBA" id="ARBA00023125"/>
    </source>
</evidence>
<sequence>MTENSTPTTLATPAQFLAGIGSMRAGKLAKIGLRTAGDLLFCFPRNYEFPAPPSKVDQLREGQSASLVGTIVDAEIVSRTPGKSIFGAVVQNESGAVRIVFFNQSFRAEQITFDRRVMISGEPKLNGLRWEFVHPKVTLLEEDEGIAKPKILPIYPLTEGVKQNEMRRYVSTAIEALCESLTEVLPTDLRDKVTEALRAAEIDLRLPLPDIHHAIRSVHWPADECDLKAARTRFVFQELLVMQLALAMRRRKLTTDLRSTPLPTSAMLDARITNRFPFELTGDQKAAMLAIGRDMGRQFPMNRLLQGDVGSGKTVVAIYAMMLAVGNSHQAVLMAPTEVLARQHFQTLSRMLADSRVRIGLLCGSQGAAERRETLEKTASGEIDLLVGTQSLLYGIEFKSLGLCVIDEQHKFGVRQRVQLRSGGVDPHYLVMSATPIPRSVAMTIFGDVDLTTLREKPPGRGSVNTYLGRDQWRQRWWTFVKKQLDEGRQAFVVAPRVSAQVATGESQTATQEDVDDVASDATTDEDVSSVESVYRDLCNDVLADYQVGLLHGRLSSDEKRAVMEAFADGETDVLVSTTVIEVGIDVPNATVMTILGAQRFGLAQLHQLRGRVSRGTHAGHVCVFTDGEQSPEEFERLKVFEDTSDGFELAEADFRMRGPGDVFGARQSGLPPMRIADVMNDIDVLQVAREIAQATIDEDPELSDPKWQPLKKQLMRRYGKRLDLGDVA</sequence>
<dbReference type="SUPFAM" id="SSF52540">
    <property type="entry name" value="P-loop containing nucleoside triphosphate hydrolases"/>
    <property type="match status" value="2"/>
</dbReference>
<dbReference type="InterPro" id="IPR001650">
    <property type="entry name" value="Helicase_C-like"/>
</dbReference>
<dbReference type="SUPFAM" id="SSF50249">
    <property type="entry name" value="Nucleic acid-binding proteins"/>
    <property type="match status" value="1"/>
</dbReference>
<dbReference type="EMBL" id="CP036264">
    <property type="protein sequence ID" value="QEF99864.1"/>
    <property type="molecule type" value="Genomic_DNA"/>
</dbReference>
<dbReference type="Pfam" id="PF17191">
    <property type="entry name" value="RecG_wedge"/>
    <property type="match status" value="1"/>
</dbReference>
<dbReference type="InterPro" id="IPR033454">
    <property type="entry name" value="RecG_wedge"/>
</dbReference>
<dbReference type="KEGG" id="smam:Mal15_39310"/>
<dbReference type="Pfam" id="PF00270">
    <property type="entry name" value="DEAD"/>
    <property type="match status" value="1"/>
</dbReference>
<accession>A0A5B9MJN1</accession>
<dbReference type="AlphaFoldDB" id="A0A5B9MJN1"/>
<dbReference type="InterPro" id="IPR045562">
    <property type="entry name" value="RecG_dom3_C"/>
</dbReference>
<reference evidence="11 12" key="1">
    <citation type="submission" date="2019-02" db="EMBL/GenBank/DDBJ databases">
        <title>Planctomycetal bacteria perform biofilm scaping via a novel small molecule.</title>
        <authorList>
            <person name="Jeske O."/>
            <person name="Boedeker C."/>
            <person name="Wiegand S."/>
            <person name="Breitling P."/>
            <person name="Kallscheuer N."/>
            <person name="Jogler M."/>
            <person name="Rohde M."/>
            <person name="Petersen J."/>
            <person name="Medema M.H."/>
            <person name="Surup F."/>
            <person name="Jogler C."/>
        </authorList>
    </citation>
    <scope>NUCLEOTIDE SEQUENCE [LARGE SCALE GENOMIC DNA]</scope>
    <source>
        <strain evidence="11 12">Mal15</strain>
    </source>
</reference>
<keyword evidence="2" id="KW-0227">DNA damage</keyword>
<dbReference type="PROSITE" id="PS51192">
    <property type="entry name" value="HELICASE_ATP_BIND_1"/>
    <property type="match status" value="1"/>
</dbReference>
<evidence type="ECO:0000256" key="4">
    <source>
        <dbReference type="ARBA" id="ARBA00022806"/>
    </source>
</evidence>
<keyword evidence="7" id="KW-0234">DNA repair</keyword>
<dbReference type="PANTHER" id="PTHR47964:SF1">
    <property type="entry name" value="ATP-DEPENDENT DNA HELICASE HOMOLOG RECG, CHLOROPLASTIC"/>
    <property type="match status" value="1"/>
</dbReference>
<dbReference type="GO" id="GO:0003678">
    <property type="term" value="F:DNA helicase activity"/>
    <property type="evidence" value="ECO:0007669"/>
    <property type="project" value="TreeGrafter"/>
</dbReference>
<feature type="domain" description="Helicase C-terminal" evidence="10">
    <location>
        <begin position="514"/>
        <end position="656"/>
    </location>
</feature>
<evidence type="ECO:0000259" key="9">
    <source>
        <dbReference type="PROSITE" id="PS51192"/>
    </source>
</evidence>
<evidence type="ECO:0000256" key="3">
    <source>
        <dbReference type="ARBA" id="ARBA00022801"/>
    </source>
</evidence>
<dbReference type="InterPro" id="IPR047112">
    <property type="entry name" value="RecG/Mfd"/>
</dbReference>
<keyword evidence="1" id="KW-0547">Nucleotide-binding</keyword>
<feature type="domain" description="Helicase ATP-binding" evidence="9">
    <location>
        <begin position="294"/>
        <end position="454"/>
    </location>
</feature>
<dbReference type="GO" id="GO:0016787">
    <property type="term" value="F:hydrolase activity"/>
    <property type="evidence" value="ECO:0007669"/>
    <property type="project" value="UniProtKB-KW"/>
</dbReference>
<dbReference type="GO" id="GO:0005524">
    <property type="term" value="F:ATP binding"/>
    <property type="evidence" value="ECO:0007669"/>
    <property type="project" value="UniProtKB-KW"/>
</dbReference>
<protein>
    <recommendedName>
        <fullName evidence="8">Probable DNA 3'-5' helicase RecG</fullName>
    </recommendedName>
</protein>
<organism evidence="11 12">
    <name type="scientific">Stieleria maiorica</name>
    <dbReference type="NCBI Taxonomy" id="2795974"/>
    <lineage>
        <taxon>Bacteria</taxon>
        <taxon>Pseudomonadati</taxon>
        <taxon>Planctomycetota</taxon>
        <taxon>Planctomycetia</taxon>
        <taxon>Pirellulales</taxon>
        <taxon>Pirellulaceae</taxon>
        <taxon>Stieleria</taxon>
    </lineage>
</organism>
<keyword evidence="4 11" id="KW-0347">Helicase</keyword>